<dbReference type="AlphaFoldDB" id="A0A1X7TF69"/>
<accession>A0A1X7TF69</accession>
<dbReference type="EnsemblMetazoa" id="Aqu2.1.13294_001">
    <property type="protein sequence ID" value="Aqu2.1.13294_001"/>
    <property type="gene ID" value="Aqu2.1.13294"/>
</dbReference>
<proteinExistence type="predicted"/>
<organism evidence="1">
    <name type="scientific">Amphimedon queenslandica</name>
    <name type="common">Sponge</name>
    <dbReference type="NCBI Taxonomy" id="400682"/>
    <lineage>
        <taxon>Eukaryota</taxon>
        <taxon>Metazoa</taxon>
        <taxon>Porifera</taxon>
        <taxon>Demospongiae</taxon>
        <taxon>Heteroscleromorpha</taxon>
        <taxon>Haplosclerida</taxon>
        <taxon>Niphatidae</taxon>
        <taxon>Amphimedon</taxon>
    </lineage>
</organism>
<dbReference type="InParanoid" id="A0A1X7TF69"/>
<sequence>MIAENGSLTLFLTLCCIEYDSVDIAQYLRKMNNAPQSYGTSRLCTGNPVPVSR</sequence>
<name>A0A1X7TF69_AMPQE</name>
<evidence type="ECO:0000313" key="1">
    <source>
        <dbReference type="EnsemblMetazoa" id="Aqu2.1.13294_001"/>
    </source>
</evidence>
<reference evidence="1" key="1">
    <citation type="submission" date="2017-05" db="UniProtKB">
        <authorList>
            <consortium name="EnsemblMetazoa"/>
        </authorList>
    </citation>
    <scope>IDENTIFICATION</scope>
</reference>
<protein>
    <submittedName>
        <fullName evidence="1">Uncharacterized protein</fullName>
    </submittedName>
</protein>